<feature type="chain" id="PRO_5038428803" description="Peptidase M20" evidence="2">
    <location>
        <begin position="21"/>
        <end position="120"/>
    </location>
</feature>
<feature type="region of interest" description="Disordered" evidence="1">
    <location>
        <begin position="25"/>
        <end position="47"/>
    </location>
</feature>
<dbReference type="AlphaFoldDB" id="A0A9D6L9E9"/>
<protein>
    <recommendedName>
        <fullName evidence="5">Peptidase M20</fullName>
    </recommendedName>
</protein>
<keyword evidence="2" id="KW-0732">Signal</keyword>
<comment type="caution">
    <text evidence="3">The sequence shown here is derived from an EMBL/GenBank/DDBJ whole genome shotgun (WGS) entry which is preliminary data.</text>
</comment>
<sequence length="120" mass="12706">MSIRVRAAAVAAATMIAALAPLLGASPRPATPARAADTRAAAASMPVREWRRRHESEILHEFARLLAIPDVAADSANLRRNADTLIAMLERRGLRARRLESPGSPPAILGELATPGAART</sequence>
<evidence type="ECO:0008006" key="5">
    <source>
        <dbReference type="Google" id="ProtNLM"/>
    </source>
</evidence>
<organism evidence="3 4">
    <name type="scientific">Eiseniibacteriota bacterium</name>
    <dbReference type="NCBI Taxonomy" id="2212470"/>
    <lineage>
        <taxon>Bacteria</taxon>
        <taxon>Candidatus Eiseniibacteriota</taxon>
    </lineage>
</organism>
<proteinExistence type="predicted"/>
<dbReference type="Gene3D" id="3.40.630.10">
    <property type="entry name" value="Zn peptidases"/>
    <property type="match status" value="1"/>
</dbReference>
<feature type="region of interest" description="Disordered" evidence="1">
    <location>
        <begin position="97"/>
        <end position="120"/>
    </location>
</feature>
<gene>
    <name evidence="3" type="ORF">HY076_02145</name>
</gene>
<evidence type="ECO:0000256" key="2">
    <source>
        <dbReference type="SAM" id="SignalP"/>
    </source>
</evidence>
<evidence type="ECO:0000313" key="4">
    <source>
        <dbReference type="Proteomes" id="UP000807850"/>
    </source>
</evidence>
<feature type="compositionally biased region" description="Low complexity" evidence="1">
    <location>
        <begin position="25"/>
        <end position="44"/>
    </location>
</feature>
<evidence type="ECO:0000256" key="1">
    <source>
        <dbReference type="SAM" id="MobiDB-lite"/>
    </source>
</evidence>
<dbReference type="EMBL" id="JACQAY010000062">
    <property type="protein sequence ID" value="MBI3539058.1"/>
    <property type="molecule type" value="Genomic_DNA"/>
</dbReference>
<feature type="signal peptide" evidence="2">
    <location>
        <begin position="1"/>
        <end position="20"/>
    </location>
</feature>
<accession>A0A9D6L9E9</accession>
<name>A0A9D6L9E9_UNCEI</name>
<reference evidence="3" key="1">
    <citation type="submission" date="2020-07" db="EMBL/GenBank/DDBJ databases">
        <title>Huge and variable diversity of episymbiotic CPR bacteria and DPANN archaea in groundwater ecosystems.</title>
        <authorList>
            <person name="He C.Y."/>
            <person name="Keren R."/>
            <person name="Whittaker M."/>
            <person name="Farag I.F."/>
            <person name="Doudna J."/>
            <person name="Cate J.H.D."/>
            <person name="Banfield J.F."/>
        </authorList>
    </citation>
    <scope>NUCLEOTIDE SEQUENCE</scope>
    <source>
        <strain evidence="3">NC_groundwater_928_Pr1_S-0.2um_72_17</strain>
    </source>
</reference>
<evidence type="ECO:0000313" key="3">
    <source>
        <dbReference type="EMBL" id="MBI3539058.1"/>
    </source>
</evidence>
<feature type="non-terminal residue" evidence="3">
    <location>
        <position position="120"/>
    </location>
</feature>
<dbReference type="Proteomes" id="UP000807850">
    <property type="component" value="Unassembled WGS sequence"/>
</dbReference>